<comment type="caution">
    <text evidence="8">The sequence shown here is derived from an EMBL/GenBank/DDBJ whole genome shotgun (WGS) entry which is preliminary data.</text>
</comment>
<keyword evidence="5" id="KW-0378">Hydrolase</keyword>
<dbReference type="RefSeq" id="XP_044674019.1">
    <property type="nucleotide sequence ID" value="XM_044830744.1"/>
</dbReference>
<evidence type="ECO:0000256" key="4">
    <source>
        <dbReference type="ARBA" id="ARBA00012744"/>
    </source>
</evidence>
<dbReference type="Gene3D" id="3.20.20.300">
    <property type="entry name" value="Glycoside hydrolase, family 3, N-terminal domain"/>
    <property type="match status" value="1"/>
</dbReference>
<dbReference type="KEGG" id="fmu:J7337_013248"/>
<name>A0A9P8IGW7_9HYPO</name>
<organism evidence="8 9">
    <name type="scientific">Fusarium musae</name>
    <dbReference type="NCBI Taxonomy" id="1042133"/>
    <lineage>
        <taxon>Eukaryota</taxon>
        <taxon>Fungi</taxon>
        <taxon>Dikarya</taxon>
        <taxon>Ascomycota</taxon>
        <taxon>Pezizomycotina</taxon>
        <taxon>Sordariomycetes</taxon>
        <taxon>Hypocreomycetidae</taxon>
        <taxon>Hypocreales</taxon>
        <taxon>Nectriaceae</taxon>
        <taxon>Fusarium</taxon>
    </lineage>
</organism>
<gene>
    <name evidence="8" type="ORF">J7337_013248</name>
</gene>
<comment type="pathway">
    <text evidence="2">Glycan metabolism; cellulose degradation.</text>
</comment>
<dbReference type="GO" id="GO:0008422">
    <property type="term" value="F:beta-glucosidase activity"/>
    <property type="evidence" value="ECO:0007669"/>
    <property type="project" value="UniProtKB-EC"/>
</dbReference>
<dbReference type="SUPFAM" id="SSF51445">
    <property type="entry name" value="(Trans)glycosidases"/>
    <property type="match status" value="1"/>
</dbReference>
<protein>
    <recommendedName>
        <fullName evidence="4">beta-glucosidase</fullName>
        <ecNumber evidence="4">3.2.1.21</ecNumber>
    </recommendedName>
</protein>
<dbReference type="PANTHER" id="PTHR42715">
    <property type="entry name" value="BETA-GLUCOSIDASE"/>
    <property type="match status" value="1"/>
</dbReference>
<reference evidence="8" key="1">
    <citation type="journal article" date="2021" name="Mol. Plant Microbe Interact.">
        <title>Telomere to telomere genome assembly of Fusarium musae F31, causal agent of crown rot disease of banana.</title>
        <authorList>
            <person name="Degradi L."/>
            <person name="Tava V."/>
            <person name="Kunova A."/>
            <person name="Cortesi P."/>
            <person name="Saracchi M."/>
            <person name="Pasquali M."/>
        </authorList>
    </citation>
    <scope>NUCLEOTIDE SEQUENCE</scope>
    <source>
        <strain evidence="8">F31</strain>
    </source>
</reference>
<dbReference type="InterPro" id="IPR050288">
    <property type="entry name" value="Cellulose_deg_GH3"/>
</dbReference>
<dbReference type="InterPro" id="IPR001764">
    <property type="entry name" value="Glyco_hydro_3_N"/>
</dbReference>
<dbReference type="InterPro" id="IPR017853">
    <property type="entry name" value="GH"/>
</dbReference>
<evidence type="ECO:0000313" key="8">
    <source>
        <dbReference type="EMBL" id="KAG9495019.1"/>
    </source>
</evidence>
<evidence type="ECO:0000313" key="9">
    <source>
        <dbReference type="Proteomes" id="UP000827133"/>
    </source>
</evidence>
<dbReference type="GeneID" id="68321104"/>
<evidence type="ECO:0000256" key="5">
    <source>
        <dbReference type="ARBA" id="ARBA00022801"/>
    </source>
</evidence>
<keyword evidence="6" id="KW-0325">Glycoprotein</keyword>
<dbReference type="GO" id="GO:0009251">
    <property type="term" value="P:glucan catabolic process"/>
    <property type="evidence" value="ECO:0007669"/>
    <property type="project" value="TreeGrafter"/>
</dbReference>
<dbReference type="EC" id="3.2.1.21" evidence="4"/>
<evidence type="ECO:0000256" key="3">
    <source>
        <dbReference type="ARBA" id="ARBA00005336"/>
    </source>
</evidence>
<keyword evidence="9" id="KW-1185">Reference proteome</keyword>
<evidence type="ECO:0000256" key="6">
    <source>
        <dbReference type="ARBA" id="ARBA00023180"/>
    </source>
</evidence>
<evidence type="ECO:0000256" key="7">
    <source>
        <dbReference type="ARBA" id="ARBA00023295"/>
    </source>
</evidence>
<sequence>MALVNAQPPLNDANVKNEAKAWAQMKPSQMILEERVLLLTGKDLWRTNAIPRLGVSRIKTSDGPVGVRGGIFTDRVSAASAPTGVLIHEAKSKVVDVLLGPTGNNPPPAKYHPMLIFMVCIPRTTLGGRNFEAYSEDPYLMGKIAGEFINHLQDAGIGA</sequence>
<dbReference type="AlphaFoldDB" id="A0A9P8IGW7"/>
<evidence type="ECO:0000256" key="1">
    <source>
        <dbReference type="ARBA" id="ARBA00000448"/>
    </source>
</evidence>
<keyword evidence="7" id="KW-0326">Glycosidase</keyword>
<dbReference type="InterPro" id="IPR036962">
    <property type="entry name" value="Glyco_hydro_3_N_sf"/>
</dbReference>
<comment type="similarity">
    <text evidence="3">Belongs to the glycosyl hydrolase 3 family.</text>
</comment>
<proteinExistence type="inferred from homology"/>
<accession>A0A9P8IGW7</accession>
<evidence type="ECO:0000256" key="2">
    <source>
        <dbReference type="ARBA" id="ARBA00004987"/>
    </source>
</evidence>
<dbReference type="Proteomes" id="UP000827133">
    <property type="component" value="Unassembled WGS sequence"/>
</dbReference>
<dbReference type="PRINTS" id="PR00133">
    <property type="entry name" value="GLHYDRLASE3"/>
</dbReference>
<comment type="catalytic activity">
    <reaction evidence="1">
        <text>Hydrolysis of terminal, non-reducing beta-D-glucosyl residues with release of beta-D-glucose.</text>
        <dbReference type="EC" id="3.2.1.21"/>
    </reaction>
</comment>
<dbReference type="EMBL" id="JAHBCI010000011">
    <property type="protein sequence ID" value="KAG9495019.1"/>
    <property type="molecule type" value="Genomic_DNA"/>
</dbReference>
<dbReference type="PANTHER" id="PTHR42715:SF3">
    <property type="entry name" value="BETA-GLUCOSIDASE B-RELATED"/>
    <property type="match status" value="1"/>
</dbReference>